<comment type="caution">
    <text evidence="1">The sequence shown here is derived from an EMBL/GenBank/DDBJ whole genome shotgun (WGS) entry which is preliminary data.</text>
</comment>
<evidence type="ECO:0000313" key="2">
    <source>
        <dbReference type="Proteomes" id="UP001159363"/>
    </source>
</evidence>
<accession>A0ABQ9HJA6</accession>
<reference evidence="1 2" key="1">
    <citation type="submission" date="2023-02" db="EMBL/GenBank/DDBJ databases">
        <title>LHISI_Scaffold_Assembly.</title>
        <authorList>
            <person name="Stuart O.P."/>
            <person name="Cleave R."/>
            <person name="Magrath M.J.L."/>
            <person name="Mikheyev A.S."/>
        </authorList>
    </citation>
    <scope>NUCLEOTIDE SEQUENCE [LARGE SCALE GENOMIC DNA]</scope>
    <source>
        <strain evidence="1">Daus_M_001</strain>
        <tissue evidence="1">Leg muscle</tissue>
    </source>
</reference>
<gene>
    <name evidence="1" type="ORF">PR048_016287</name>
</gene>
<name>A0ABQ9HJA6_9NEOP</name>
<keyword evidence="2" id="KW-1185">Reference proteome</keyword>
<dbReference type="EMBL" id="JARBHB010000005">
    <property type="protein sequence ID" value="KAJ8884430.1"/>
    <property type="molecule type" value="Genomic_DNA"/>
</dbReference>
<sequence length="223" mass="24651">MCDPGVALRTNPLKHKITLTEPDFVPCRKATRPILYTGCAPVPVVDDSPSITSLSMSVLDDFSSLFSTSSKLDITVQDAALVAVRQPSQQLEKEQPYVPVVQPSWVLLHVLRQVCPRSVRTVRLEEVIRQHTNDVPSTSTRSIVRQMGLSHSAVWDVLQTLPLASGFFQGTSVPTSYHFTIAPSPRPVTFVDAEDVHNLKPPKCVTKTITEMKMCSLNNNSML</sequence>
<dbReference type="Proteomes" id="UP001159363">
    <property type="component" value="Chromosome 4"/>
</dbReference>
<protein>
    <submittedName>
        <fullName evidence="1">Uncharacterized protein</fullName>
    </submittedName>
</protein>
<proteinExistence type="predicted"/>
<evidence type="ECO:0000313" key="1">
    <source>
        <dbReference type="EMBL" id="KAJ8884430.1"/>
    </source>
</evidence>
<organism evidence="1 2">
    <name type="scientific">Dryococelus australis</name>
    <dbReference type="NCBI Taxonomy" id="614101"/>
    <lineage>
        <taxon>Eukaryota</taxon>
        <taxon>Metazoa</taxon>
        <taxon>Ecdysozoa</taxon>
        <taxon>Arthropoda</taxon>
        <taxon>Hexapoda</taxon>
        <taxon>Insecta</taxon>
        <taxon>Pterygota</taxon>
        <taxon>Neoptera</taxon>
        <taxon>Polyneoptera</taxon>
        <taxon>Phasmatodea</taxon>
        <taxon>Verophasmatodea</taxon>
        <taxon>Anareolatae</taxon>
        <taxon>Phasmatidae</taxon>
        <taxon>Eurycanthinae</taxon>
        <taxon>Dryococelus</taxon>
    </lineage>
</organism>